<dbReference type="InterPro" id="IPR017969">
    <property type="entry name" value="Heavy-metal-associated_CS"/>
</dbReference>
<dbReference type="SUPFAM" id="SSF81653">
    <property type="entry name" value="Calcium ATPase, transduction domain A"/>
    <property type="match status" value="1"/>
</dbReference>
<keyword evidence="12" id="KW-1003">Cell membrane</keyword>
<comment type="caution">
    <text evidence="14">The sequence shown here is derived from an EMBL/GenBank/DDBJ whole genome shotgun (WGS) entry which is preliminary data.</text>
</comment>
<keyword evidence="6 12" id="KW-0067">ATP-binding</keyword>
<feature type="transmembrane region" description="Helical" evidence="12">
    <location>
        <begin position="346"/>
        <end position="368"/>
    </location>
</feature>
<sequence>MAMTQTIELQITGMSCASCVGRVEKALQNTNGVSSAAVNLVTESANVTFDETLTNNATLAKIVTVLGYPASIKSEHKPIDKTSETKTLATQTAIAAALALPVFVMEMGGHIFPSLHHYLNALVGEPMLRLVQFALTTLILFGPGLRFFTKGIPALLRGAPDMNALVALGTGAAYAFSTIATFAPQMLPSNSNNVYFESAAVIVVLILFGRWLEARAKGQTGAAIRALIALSPKMASVERGGKIIDLPIAEIQLDDIIHAKPGEKIATDGVVIEGQSFVNEAMITGEPTPVKKYADQQVIGGTINENGAFSYRATAVGDDTMLSQIIKMVEQAQGAKLPIQEIVNRVTTWFVPMVLAIAVITVGIWFFFGPAPSIGNALVAGVAVLIIACPCAMGLATPTSIMVGTGRAAQMGVLFRQGSALQSLQQVDVIAFDKTGTLTVGSPTLTDIHVVNGFSEPEVLSYVASVESASEHPIARAIVKHANEHDIPIHKTTNFQAITGMGISGDVDNHTVLIGAARLIDHHGIKTNSMHSDANSLAMDGKTPIYVAIDGQLAAIIAVSDPIKPNSKKTIEILHDMGIQTAMITGDHQTTAYAIAKNLGIDHVVAEVLPDGKVDALQSLRGKDDQIAFVGDGINDAPALAAADIGIAIGTGTDVAIESGDVVLMNGNLMGVINAIEISKNTIRNIHQNLFWAFGYNILLIPVAAGLLYPAFGILLSPILAAGAMALSSIFVLTNALRLRFIKTQTIEA</sequence>
<dbReference type="Pfam" id="PF00403">
    <property type="entry name" value="HMA"/>
    <property type="match status" value="1"/>
</dbReference>
<dbReference type="NCBIfam" id="TIGR01525">
    <property type="entry name" value="ATPase-IB_hvy"/>
    <property type="match status" value="1"/>
</dbReference>
<dbReference type="Pfam" id="PF00702">
    <property type="entry name" value="Hydrolase"/>
    <property type="match status" value="1"/>
</dbReference>
<dbReference type="SUPFAM" id="SSF81665">
    <property type="entry name" value="Calcium ATPase, transmembrane domain M"/>
    <property type="match status" value="1"/>
</dbReference>
<dbReference type="GO" id="GO:0005524">
    <property type="term" value="F:ATP binding"/>
    <property type="evidence" value="ECO:0007669"/>
    <property type="project" value="UniProtKB-UniRule"/>
</dbReference>
<comment type="similarity">
    <text evidence="2 12">Belongs to the cation transport ATPase (P-type) (TC 3.A.3) family. Type IB subfamily.</text>
</comment>
<keyword evidence="15" id="KW-1185">Reference proteome</keyword>
<dbReference type="GO" id="GO:0005507">
    <property type="term" value="F:copper ion binding"/>
    <property type="evidence" value="ECO:0007669"/>
    <property type="project" value="TreeGrafter"/>
</dbReference>
<keyword evidence="7" id="KW-1278">Translocase</keyword>
<evidence type="ECO:0000259" key="13">
    <source>
        <dbReference type="PROSITE" id="PS50846"/>
    </source>
</evidence>
<dbReference type="NCBIfam" id="TIGR01511">
    <property type="entry name" value="ATPase-IB1_Cu"/>
    <property type="match status" value="1"/>
</dbReference>
<dbReference type="SUPFAM" id="SSF56784">
    <property type="entry name" value="HAD-like"/>
    <property type="match status" value="1"/>
</dbReference>
<keyword evidence="8 12" id="KW-1133">Transmembrane helix</keyword>
<feature type="transmembrane region" description="Helical" evidence="12">
    <location>
        <begin position="127"/>
        <end position="149"/>
    </location>
</feature>
<dbReference type="CDD" id="cd00371">
    <property type="entry name" value="HMA"/>
    <property type="match status" value="1"/>
</dbReference>
<protein>
    <recommendedName>
        <fullName evidence="10">P-type Cu(2+) transporter</fullName>
        <ecNumber evidence="10">7.2.2.9</ecNumber>
    </recommendedName>
</protein>
<dbReference type="EMBL" id="MDGM01000012">
    <property type="protein sequence ID" value="PIB24713.1"/>
    <property type="molecule type" value="Genomic_DNA"/>
</dbReference>
<dbReference type="GO" id="GO:0012505">
    <property type="term" value="C:endomembrane system"/>
    <property type="evidence" value="ECO:0007669"/>
    <property type="project" value="UniProtKB-SubCell"/>
</dbReference>
<feature type="transmembrane region" description="Helical" evidence="12">
    <location>
        <begin position="715"/>
        <end position="737"/>
    </location>
</feature>
<dbReference type="Gene3D" id="2.70.150.10">
    <property type="entry name" value="Calcium-transporting ATPase, cytoplasmic transduction domain A"/>
    <property type="match status" value="1"/>
</dbReference>
<dbReference type="InterPro" id="IPR027256">
    <property type="entry name" value="P-typ_ATPase_IB"/>
</dbReference>
<dbReference type="PANTHER" id="PTHR43520:SF8">
    <property type="entry name" value="P-TYPE CU(+) TRANSPORTER"/>
    <property type="match status" value="1"/>
</dbReference>
<organism evidence="14 15">
    <name type="scientific">Paramylibacter kogurei</name>
    <dbReference type="NCBI Taxonomy" id="1889778"/>
    <lineage>
        <taxon>Bacteria</taxon>
        <taxon>Pseudomonadati</taxon>
        <taxon>Pseudomonadota</taxon>
        <taxon>Alphaproteobacteria</taxon>
        <taxon>Rhodobacterales</taxon>
        <taxon>Paracoccaceae</taxon>
        <taxon>Paramylibacter</taxon>
    </lineage>
</organism>
<dbReference type="InterPro" id="IPR008250">
    <property type="entry name" value="ATPase_P-typ_transduc_dom_A_sf"/>
</dbReference>
<evidence type="ECO:0000256" key="9">
    <source>
        <dbReference type="ARBA" id="ARBA00023136"/>
    </source>
</evidence>
<dbReference type="FunFam" id="2.70.150.10:FF:000002">
    <property type="entry name" value="Copper-transporting ATPase 1, putative"/>
    <property type="match status" value="1"/>
</dbReference>
<evidence type="ECO:0000256" key="7">
    <source>
        <dbReference type="ARBA" id="ARBA00022967"/>
    </source>
</evidence>
<dbReference type="SFLD" id="SFLDS00003">
    <property type="entry name" value="Haloacid_Dehalogenase"/>
    <property type="match status" value="1"/>
</dbReference>
<feature type="transmembrane region" description="Helical" evidence="12">
    <location>
        <begin position="194"/>
        <end position="212"/>
    </location>
</feature>
<evidence type="ECO:0000256" key="11">
    <source>
        <dbReference type="ARBA" id="ARBA00047424"/>
    </source>
</evidence>
<keyword evidence="9 12" id="KW-0472">Membrane</keyword>
<keyword evidence="4 12" id="KW-0479">Metal-binding</keyword>
<keyword evidence="3 12" id="KW-0812">Transmembrane</keyword>
<accession>A0A2G5K6T3</accession>
<dbReference type="InterPro" id="IPR036163">
    <property type="entry name" value="HMA_dom_sf"/>
</dbReference>
<dbReference type="SFLD" id="SFLDF00027">
    <property type="entry name" value="p-type_atpase"/>
    <property type="match status" value="1"/>
</dbReference>
<dbReference type="PANTHER" id="PTHR43520">
    <property type="entry name" value="ATP7, ISOFORM B"/>
    <property type="match status" value="1"/>
</dbReference>
<dbReference type="InterPro" id="IPR023299">
    <property type="entry name" value="ATPase_P-typ_cyto_dom_N"/>
</dbReference>
<evidence type="ECO:0000256" key="8">
    <source>
        <dbReference type="ARBA" id="ARBA00022989"/>
    </source>
</evidence>
<dbReference type="InterPro" id="IPR001757">
    <property type="entry name" value="P_typ_ATPase"/>
</dbReference>
<keyword evidence="5 12" id="KW-0547">Nucleotide-binding</keyword>
<evidence type="ECO:0000256" key="6">
    <source>
        <dbReference type="ARBA" id="ARBA00022840"/>
    </source>
</evidence>
<evidence type="ECO:0000256" key="5">
    <source>
        <dbReference type="ARBA" id="ARBA00022741"/>
    </source>
</evidence>
<dbReference type="GO" id="GO:0016887">
    <property type="term" value="F:ATP hydrolysis activity"/>
    <property type="evidence" value="ECO:0007669"/>
    <property type="project" value="InterPro"/>
</dbReference>
<evidence type="ECO:0000313" key="14">
    <source>
        <dbReference type="EMBL" id="PIB24713.1"/>
    </source>
</evidence>
<feature type="transmembrane region" description="Helical" evidence="12">
    <location>
        <begin position="690"/>
        <end position="709"/>
    </location>
</feature>
<dbReference type="InterPro" id="IPR059000">
    <property type="entry name" value="ATPase_P-type_domA"/>
</dbReference>
<dbReference type="PRINTS" id="PR00119">
    <property type="entry name" value="CATATPASE"/>
</dbReference>
<dbReference type="Proteomes" id="UP000231516">
    <property type="component" value="Unassembled WGS sequence"/>
</dbReference>
<dbReference type="InterPro" id="IPR044492">
    <property type="entry name" value="P_typ_ATPase_HD_dom"/>
</dbReference>
<dbReference type="InterPro" id="IPR023298">
    <property type="entry name" value="ATPase_P-typ_TM_dom_sf"/>
</dbReference>
<dbReference type="Gene3D" id="3.30.70.100">
    <property type="match status" value="1"/>
</dbReference>
<dbReference type="SUPFAM" id="SSF55008">
    <property type="entry name" value="HMA, heavy metal-associated domain"/>
    <property type="match status" value="1"/>
</dbReference>
<dbReference type="PRINTS" id="PR00943">
    <property type="entry name" value="CUATPASE"/>
</dbReference>
<dbReference type="OrthoDB" id="9807843at2"/>
<comment type="subcellular location">
    <subcellularLocation>
        <location evidence="12">Cell membrane</location>
    </subcellularLocation>
    <subcellularLocation>
        <location evidence="1">Endomembrane system</location>
        <topology evidence="1">Multi-pass membrane protein</topology>
    </subcellularLocation>
</comment>
<dbReference type="SFLD" id="SFLDG00002">
    <property type="entry name" value="C1.7:_P-type_atpase_like"/>
    <property type="match status" value="1"/>
</dbReference>
<dbReference type="GO" id="GO:0055070">
    <property type="term" value="P:copper ion homeostasis"/>
    <property type="evidence" value="ECO:0007669"/>
    <property type="project" value="TreeGrafter"/>
</dbReference>
<dbReference type="NCBIfam" id="TIGR01494">
    <property type="entry name" value="ATPase_P-type"/>
    <property type="match status" value="1"/>
</dbReference>
<dbReference type="InterPro" id="IPR023214">
    <property type="entry name" value="HAD_sf"/>
</dbReference>
<dbReference type="CDD" id="cd02094">
    <property type="entry name" value="P-type_ATPase_Cu-like"/>
    <property type="match status" value="1"/>
</dbReference>
<evidence type="ECO:0000256" key="10">
    <source>
        <dbReference type="ARBA" id="ARBA00038904"/>
    </source>
</evidence>
<dbReference type="EC" id="7.2.2.9" evidence="10"/>
<evidence type="ECO:0000256" key="12">
    <source>
        <dbReference type="RuleBase" id="RU362081"/>
    </source>
</evidence>
<evidence type="ECO:0000256" key="1">
    <source>
        <dbReference type="ARBA" id="ARBA00004127"/>
    </source>
</evidence>
<reference evidence="14 15" key="1">
    <citation type="submission" date="2016-08" db="EMBL/GenBank/DDBJ databases">
        <title>Draft genome of Amylibacter sp. strain 4G11.</title>
        <authorList>
            <person name="Wong S.-K."/>
            <person name="Hamasaki K."/>
            <person name="Yoshizawa S."/>
        </authorList>
    </citation>
    <scope>NUCLEOTIDE SEQUENCE [LARGE SCALE GENOMIC DNA]</scope>
    <source>
        <strain evidence="14 15">4G11</strain>
    </source>
</reference>
<dbReference type="InterPro" id="IPR036412">
    <property type="entry name" value="HAD-like_sf"/>
</dbReference>
<feature type="transmembrane region" description="Helical" evidence="12">
    <location>
        <begin position="87"/>
        <end position="107"/>
    </location>
</feature>
<evidence type="ECO:0000256" key="4">
    <source>
        <dbReference type="ARBA" id="ARBA00022723"/>
    </source>
</evidence>
<name>A0A2G5K6T3_9RHOB</name>
<dbReference type="Pfam" id="PF00122">
    <property type="entry name" value="E1-E2_ATPase"/>
    <property type="match status" value="1"/>
</dbReference>
<comment type="catalytic activity">
    <reaction evidence="11">
        <text>Cu(2+)(in) + ATP + H2O = Cu(2+)(out) + ADP + phosphate + H(+)</text>
        <dbReference type="Rhea" id="RHEA:10376"/>
        <dbReference type="ChEBI" id="CHEBI:15377"/>
        <dbReference type="ChEBI" id="CHEBI:15378"/>
        <dbReference type="ChEBI" id="CHEBI:29036"/>
        <dbReference type="ChEBI" id="CHEBI:30616"/>
        <dbReference type="ChEBI" id="CHEBI:43474"/>
        <dbReference type="ChEBI" id="CHEBI:456216"/>
        <dbReference type="EC" id="7.2.2.9"/>
    </reaction>
</comment>
<evidence type="ECO:0000256" key="2">
    <source>
        <dbReference type="ARBA" id="ARBA00006024"/>
    </source>
</evidence>
<dbReference type="GO" id="GO:0005886">
    <property type="term" value="C:plasma membrane"/>
    <property type="evidence" value="ECO:0007669"/>
    <property type="project" value="UniProtKB-SubCell"/>
</dbReference>
<proteinExistence type="inferred from homology"/>
<evidence type="ECO:0000313" key="15">
    <source>
        <dbReference type="Proteomes" id="UP000231516"/>
    </source>
</evidence>
<dbReference type="PROSITE" id="PS01047">
    <property type="entry name" value="HMA_1"/>
    <property type="match status" value="1"/>
</dbReference>
<dbReference type="PROSITE" id="PS50846">
    <property type="entry name" value="HMA_2"/>
    <property type="match status" value="1"/>
</dbReference>
<dbReference type="FunFam" id="3.30.70.100:FF:000005">
    <property type="entry name" value="Copper-exporting P-type ATPase A"/>
    <property type="match status" value="1"/>
</dbReference>
<evidence type="ECO:0000256" key="3">
    <source>
        <dbReference type="ARBA" id="ARBA00022692"/>
    </source>
</evidence>
<feature type="domain" description="HMA" evidence="13">
    <location>
        <begin position="5"/>
        <end position="71"/>
    </location>
</feature>
<gene>
    <name evidence="14" type="ORF">BFP76_05885</name>
</gene>
<dbReference type="PROSITE" id="PS00154">
    <property type="entry name" value="ATPASE_E1_E2"/>
    <property type="match status" value="1"/>
</dbReference>
<dbReference type="InterPro" id="IPR006121">
    <property type="entry name" value="HMA_dom"/>
</dbReference>
<dbReference type="InterPro" id="IPR018303">
    <property type="entry name" value="ATPase_P-typ_P_site"/>
</dbReference>
<feature type="transmembrane region" description="Helical" evidence="12">
    <location>
        <begin position="161"/>
        <end position="182"/>
    </location>
</feature>
<dbReference type="GO" id="GO:0043682">
    <property type="term" value="F:P-type divalent copper transporter activity"/>
    <property type="evidence" value="ECO:0007669"/>
    <property type="project" value="UniProtKB-EC"/>
</dbReference>
<dbReference type="Gene3D" id="3.40.50.1000">
    <property type="entry name" value="HAD superfamily/HAD-like"/>
    <property type="match status" value="1"/>
</dbReference>
<dbReference type="AlphaFoldDB" id="A0A2G5K6T3"/>
<dbReference type="Gene3D" id="3.40.1110.10">
    <property type="entry name" value="Calcium-transporting ATPase, cytoplasmic domain N"/>
    <property type="match status" value="1"/>
</dbReference>
<feature type="transmembrane region" description="Helical" evidence="12">
    <location>
        <begin position="374"/>
        <end position="397"/>
    </location>
</feature>